<evidence type="ECO:0000313" key="2">
    <source>
        <dbReference type="Proteomes" id="UP000050509"/>
    </source>
</evidence>
<evidence type="ECO:0000313" key="1">
    <source>
        <dbReference type="EMBL" id="KPV49424.1"/>
    </source>
</evidence>
<dbReference type="EMBL" id="LJCR01001976">
    <property type="protein sequence ID" value="KPV49424.1"/>
    <property type="molecule type" value="Genomic_DNA"/>
</dbReference>
<protein>
    <submittedName>
        <fullName evidence="1">Uncharacterized protein</fullName>
    </submittedName>
</protein>
<organism evidence="1 2">
    <name type="scientific">Kouleothrix aurantiaca</name>
    <dbReference type="NCBI Taxonomy" id="186479"/>
    <lineage>
        <taxon>Bacteria</taxon>
        <taxon>Bacillati</taxon>
        <taxon>Chloroflexota</taxon>
        <taxon>Chloroflexia</taxon>
        <taxon>Chloroflexales</taxon>
        <taxon>Roseiflexineae</taxon>
        <taxon>Roseiflexaceae</taxon>
        <taxon>Kouleothrix</taxon>
    </lineage>
</organism>
<name>A0A0P9CUV0_9CHLR</name>
<accession>A0A0P9CUV0</accession>
<reference evidence="1 2" key="1">
    <citation type="submission" date="2015-09" db="EMBL/GenBank/DDBJ databases">
        <title>Draft genome sequence of Kouleothrix aurantiaca JCM 19913.</title>
        <authorList>
            <person name="Hemp J."/>
        </authorList>
    </citation>
    <scope>NUCLEOTIDE SEQUENCE [LARGE SCALE GENOMIC DNA]</scope>
    <source>
        <strain evidence="1 2">COM-B</strain>
    </source>
</reference>
<dbReference type="Proteomes" id="UP000050509">
    <property type="component" value="Unassembled WGS sequence"/>
</dbReference>
<sequence>MSPPILPSGRQVQRDPETGDFAAYYDGELLGYRARRDDAEQLAADHEREIMRRRPAPRQEAA</sequence>
<dbReference type="AlphaFoldDB" id="A0A0P9CUV0"/>
<gene>
    <name evidence="1" type="ORF">SE17_32705</name>
</gene>
<proteinExistence type="predicted"/>
<comment type="caution">
    <text evidence="1">The sequence shown here is derived from an EMBL/GenBank/DDBJ whole genome shotgun (WGS) entry which is preliminary data.</text>
</comment>
<keyword evidence="2" id="KW-1185">Reference proteome</keyword>